<organism evidence="3 4">
    <name type="scientific">[Lactobacillus] rogosae</name>
    <dbReference type="NCBI Taxonomy" id="706562"/>
    <lineage>
        <taxon>Bacteria</taxon>
        <taxon>Bacillati</taxon>
        <taxon>Bacillota</taxon>
        <taxon>Clostridia</taxon>
        <taxon>Lachnospirales</taxon>
        <taxon>Lachnospiraceae</taxon>
        <taxon>Lachnospira</taxon>
    </lineage>
</organism>
<dbReference type="RefSeq" id="WP_349153721.1">
    <property type="nucleotide sequence ID" value="NZ_JBBMER010000006.1"/>
</dbReference>
<reference evidence="3 4" key="1">
    <citation type="submission" date="2024-03" db="EMBL/GenBank/DDBJ databases">
        <title>Human intestinal bacterial collection.</title>
        <authorList>
            <person name="Pauvert C."/>
            <person name="Hitch T.C.A."/>
            <person name="Clavel T."/>
        </authorList>
    </citation>
    <scope>NUCLEOTIDE SEQUENCE [LARGE SCALE GENOMIC DNA]</scope>
    <source>
        <strain evidence="3 4">CLA-AA-H255</strain>
    </source>
</reference>
<feature type="transmembrane region" description="Helical" evidence="1">
    <location>
        <begin position="147"/>
        <end position="165"/>
    </location>
</feature>
<dbReference type="InterPro" id="IPR029787">
    <property type="entry name" value="Nucleotide_cyclase"/>
</dbReference>
<accession>A0ABV1BX21</accession>
<sequence length="644" mass="74252">MFIGNCNVTAELISLIVAGFLTFLMLYSNPRKTSSYQIIHYGILLSMISIATQLAFFYSQAHTDMFNRELRLFLSLAFLAEYLALLMMLYVYICLLSTRTLHHTKNLQSKVLSFGCTYAIAVFAFAVSGKLPDIIDGLLPLEYYINFYAIFGIITCLICLLSILLNKHSIPKVVNKYALIFIPVDFIMLSVQFMTSNIIFSSLTYVLPFLIYYILFHSNPYDELIGCQNMHSFEARFTDSVSMKRKFLVVYLNFPQLKNVNYAIHNEKVEETAANVCRRIEKLHHMVHIYRFTNDEFAMILYIKDENKIKQFLNNVEMAIIDYMTASSYTINYRIAAIQSNPVVSSTHKLSSMSAYLFNKIANEPGNQCYLATDKDYKEFHEAYKIEQLLLDIRNKNDLDDERVLCYAQPIFSVNNNSFRTAEALMRLSLDGTIIYPDKFIPIAEKNNCIHTLTRIILNKVCKIVAEFEKKYDFDAITINCSSSELSNRNLFDELMAIINSNNIMPEHIRLELTESAMFDDFNMVIHNMEKLNESGIKFYLDDFGTGYSNLERIIGCPFNTIKFDKTLLYKSLDNSAVSDIVSHLTSVFKEQGFVLLIEGVENEEQASYSIDKGFDYIQGYKYAKPQPVINLKDYFDKLERAIS</sequence>
<dbReference type="Gene3D" id="3.30.70.270">
    <property type="match status" value="1"/>
</dbReference>
<dbReference type="Pfam" id="PF00563">
    <property type="entry name" value="EAL"/>
    <property type="match status" value="1"/>
</dbReference>
<dbReference type="SMART" id="SM00052">
    <property type="entry name" value="EAL"/>
    <property type="match status" value="1"/>
</dbReference>
<feature type="transmembrane region" description="Helical" evidence="1">
    <location>
        <begin position="72"/>
        <end position="95"/>
    </location>
</feature>
<feature type="transmembrane region" description="Helical" evidence="1">
    <location>
        <begin position="12"/>
        <end position="29"/>
    </location>
</feature>
<dbReference type="PROSITE" id="PS50883">
    <property type="entry name" value="EAL"/>
    <property type="match status" value="1"/>
</dbReference>
<proteinExistence type="predicted"/>
<dbReference type="InterPro" id="IPR035919">
    <property type="entry name" value="EAL_sf"/>
</dbReference>
<feature type="transmembrane region" description="Helical" evidence="1">
    <location>
        <begin position="41"/>
        <end position="60"/>
    </location>
</feature>
<dbReference type="EMBL" id="JBBMER010000006">
    <property type="protein sequence ID" value="MEQ2380079.1"/>
    <property type="molecule type" value="Genomic_DNA"/>
</dbReference>
<dbReference type="Proteomes" id="UP001442364">
    <property type="component" value="Unassembled WGS sequence"/>
</dbReference>
<dbReference type="InterPro" id="IPR050706">
    <property type="entry name" value="Cyclic-di-GMP_PDE-like"/>
</dbReference>
<dbReference type="Gene3D" id="3.20.20.450">
    <property type="entry name" value="EAL domain"/>
    <property type="match status" value="1"/>
</dbReference>
<dbReference type="SUPFAM" id="SSF141868">
    <property type="entry name" value="EAL domain-like"/>
    <property type="match status" value="1"/>
</dbReference>
<keyword evidence="4" id="KW-1185">Reference proteome</keyword>
<dbReference type="PANTHER" id="PTHR33121">
    <property type="entry name" value="CYCLIC DI-GMP PHOSPHODIESTERASE PDEF"/>
    <property type="match status" value="1"/>
</dbReference>
<feature type="transmembrane region" description="Helical" evidence="1">
    <location>
        <begin position="107"/>
        <end position="127"/>
    </location>
</feature>
<dbReference type="CDD" id="cd01948">
    <property type="entry name" value="EAL"/>
    <property type="match status" value="1"/>
</dbReference>
<dbReference type="PANTHER" id="PTHR33121:SF79">
    <property type="entry name" value="CYCLIC DI-GMP PHOSPHODIESTERASE PDED-RELATED"/>
    <property type="match status" value="1"/>
</dbReference>
<keyword evidence="1" id="KW-1133">Transmembrane helix</keyword>
<dbReference type="InterPro" id="IPR001633">
    <property type="entry name" value="EAL_dom"/>
</dbReference>
<name>A0ABV1BX21_9FIRM</name>
<evidence type="ECO:0000259" key="2">
    <source>
        <dbReference type="PROSITE" id="PS50883"/>
    </source>
</evidence>
<keyword evidence="1" id="KW-0472">Membrane</keyword>
<feature type="transmembrane region" description="Helical" evidence="1">
    <location>
        <begin position="177"/>
        <end position="193"/>
    </location>
</feature>
<gene>
    <name evidence="3" type="ORF">WMO14_09325</name>
</gene>
<evidence type="ECO:0000256" key="1">
    <source>
        <dbReference type="SAM" id="Phobius"/>
    </source>
</evidence>
<protein>
    <submittedName>
        <fullName evidence="3">EAL domain-containing protein</fullName>
    </submittedName>
</protein>
<evidence type="ECO:0000313" key="3">
    <source>
        <dbReference type="EMBL" id="MEQ2380079.1"/>
    </source>
</evidence>
<dbReference type="SUPFAM" id="SSF55073">
    <property type="entry name" value="Nucleotide cyclase"/>
    <property type="match status" value="1"/>
</dbReference>
<dbReference type="InterPro" id="IPR043128">
    <property type="entry name" value="Rev_trsase/Diguanyl_cyclase"/>
</dbReference>
<keyword evidence="1" id="KW-0812">Transmembrane</keyword>
<comment type="caution">
    <text evidence="3">The sequence shown here is derived from an EMBL/GenBank/DDBJ whole genome shotgun (WGS) entry which is preliminary data.</text>
</comment>
<feature type="domain" description="EAL" evidence="2">
    <location>
        <begin position="388"/>
        <end position="640"/>
    </location>
</feature>
<evidence type="ECO:0000313" key="4">
    <source>
        <dbReference type="Proteomes" id="UP001442364"/>
    </source>
</evidence>